<dbReference type="WBParaSite" id="ACAC_0000543301-mRNA-1">
    <property type="protein sequence ID" value="ACAC_0000543301-mRNA-1"/>
    <property type="gene ID" value="ACAC_0000543301"/>
</dbReference>
<protein>
    <submittedName>
        <fullName evidence="4">DUF1771 domain-containing protein</fullName>
    </submittedName>
</protein>
<accession>A0A0K0D5T8</accession>
<name>A0A0K0D5T8_ANGCA</name>
<evidence type="ECO:0000313" key="3">
    <source>
        <dbReference type="Proteomes" id="UP000035642"/>
    </source>
</evidence>
<reference evidence="4" key="2">
    <citation type="submission" date="2017-02" db="UniProtKB">
        <authorList>
            <consortium name="WormBaseParasite"/>
        </authorList>
    </citation>
    <scope>IDENTIFICATION</scope>
</reference>
<keyword evidence="1" id="KW-0175">Coiled coil</keyword>
<organism evidence="3 4">
    <name type="scientific">Angiostrongylus cantonensis</name>
    <name type="common">Rat lungworm</name>
    <dbReference type="NCBI Taxonomy" id="6313"/>
    <lineage>
        <taxon>Eukaryota</taxon>
        <taxon>Metazoa</taxon>
        <taxon>Ecdysozoa</taxon>
        <taxon>Nematoda</taxon>
        <taxon>Chromadorea</taxon>
        <taxon>Rhabditida</taxon>
        <taxon>Rhabditina</taxon>
        <taxon>Rhabditomorpha</taxon>
        <taxon>Strongyloidea</taxon>
        <taxon>Metastrongylidae</taxon>
        <taxon>Angiostrongylus</taxon>
    </lineage>
</organism>
<evidence type="ECO:0000313" key="4">
    <source>
        <dbReference type="WBParaSite" id="ACAC_0000543301-mRNA-1"/>
    </source>
</evidence>
<keyword evidence="3" id="KW-1185">Reference proteome</keyword>
<feature type="region of interest" description="Disordered" evidence="2">
    <location>
        <begin position="1"/>
        <end position="27"/>
    </location>
</feature>
<feature type="coiled-coil region" evidence="1">
    <location>
        <begin position="32"/>
        <end position="59"/>
    </location>
</feature>
<proteinExistence type="predicted"/>
<dbReference type="Proteomes" id="UP000035642">
    <property type="component" value="Unassembled WGS sequence"/>
</dbReference>
<sequence>MLNPEADSAEHCRRSPATTSDTVVPAQKPSFKRQFEVNLRDAQEQARQYEKQANEFAEKKSAEIRKAERYLQDRNFLAADYFRQVAREHSLREMNLRRQAGDIIIKANENSAVLDFHHLSPKDAIMVLKERLSALDRELL</sequence>
<evidence type="ECO:0000256" key="2">
    <source>
        <dbReference type="SAM" id="MobiDB-lite"/>
    </source>
</evidence>
<reference evidence="3" key="1">
    <citation type="submission" date="2012-09" db="EMBL/GenBank/DDBJ databases">
        <authorList>
            <person name="Martin A.A."/>
        </authorList>
    </citation>
    <scope>NUCLEOTIDE SEQUENCE</scope>
</reference>
<evidence type="ECO:0000256" key="1">
    <source>
        <dbReference type="SAM" id="Coils"/>
    </source>
</evidence>
<dbReference type="AlphaFoldDB" id="A0A0K0D5T8"/>